<sequence length="115" mass="12989">MKVNSQIDNSFFANNSTSLNQKVEFSNVAQNTEQGNTQNESINEQLSKLTEKLNQQAESLGTNIKFGFNDKIHSMYVSVTEKHTGRLIRQIPSEEALKLAEHLQDVIGMIFDKES</sequence>
<proteinExistence type="predicted"/>
<dbReference type="Gene3D" id="3.30.160.170">
    <property type="entry name" value="FlaG-like"/>
    <property type="match status" value="1"/>
</dbReference>
<dbReference type="Pfam" id="PF03646">
    <property type="entry name" value="FlaG"/>
    <property type="match status" value="1"/>
</dbReference>
<dbReference type="SUPFAM" id="SSF160214">
    <property type="entry name" value="FlaG-like"/>
    <property type="match status" value="1"/>
</dbReference>
<dbReference type="EMBL" id="CP155620">
    <property type="protein sequence ID" value="XBJ29865.1"/>
    <property type="molecule type" value="Genomic_DNA"/>
</dbReference>
<gene>
    <name evidence="1" type="ORF">AAH949_03250</name>
</gene>
<dbReference type="AlphaFoldDB" id="A0AAU7E8M1"/>
<dbReference type="RefSeq" id="WP_134238962.1">
    <property type="nucleotide sequence ID" value="NZ_CP155620.1"/>
</dbReference>
<evidence type="ECO:0000313" key="1">
    <source>
        <dbReference type="EMBL" id="XBJ29865.1"/>
    </source>
</evidence>
<reference evidence="1" key="1">
    <citation type="submission" date="2024-05" db="EMBL/GenBank/DDBJ databases">
        <title>Campylobacter coli isolated from environmental waters in Slovenia.</title>
        <authorList>
            <person name="Zautner A.E."/>
            <person name="Bunk B."/>
            <person name="Riedel T."/>
            <person name="Sproeer C."/>
        </authorList>
    </citation>
    <scope>NUCLEOTIDE SEQUENCE</scope>
    <source>
        <strain evidence="1">CCS1377</strain>
    </source>
</reference>
<dbReference type="PANTHER" id="PTHR37166">
    <property type="entry name" value="PROTEIN FLAG"/>
    <property type="match status" value="1"/>
</dbReference>
<dbReference type="NCBIfam" id="NF006281">
    <property type="entry name" value="PRK08452.1"/>
    <property type="match status" value="1"/>
</dbReference>
<name>A0AAU7E8M1_9BACT</name>
<protein>
    <submittedName>
        <fullName evidence="1">FlaG family protein</fullName>
    </submittedName>
</protein>
<accession>A0AAU7E8M1</accession>
<dbReference type="InterPro" id="IPR005186">
    <property type="entry name" value="FlaG"/>
</dbReference>
<dbReference type="InterPro" id="IPR035924">
    <property type="entry name" value="FlaG-like_sf"/>
</dbReference>
<organism evidence="1">
    <name type="scientific">Campylobacter sp. CCS1377</name>
    <dbReference type="NCBI Taxonomy" id="3158229"/>
    <lineage>
        <taxon>Bacteria</taxon>
        <taxon>Pseudomonadati</taxon>
        <taxon>Campylobacterota</taxon>
        <taxon>Epsilonproteobacteria</taxon>
        <taxon>Campylobacterales</taxon>
        <taxon>Campylobacteraceae</taxon>
        <taxon>Campylobacter</taxon>
    </lineage>
</organism>
<dbReference type="PANTHER" id="PTHR37166:SF1">
    <property type="entry name" value="PROTEIN FLAG"/>
    <property type="match status" value="1"/>
</dbReference>